<proteinExistence type="predicted"/>
<gene>
    <name evidence="1" type="ORF">SAMN05216378_0289</name>
</gene>
<dbReference type="Proteomes" id="UP000198855">
    <property type="component" value="Unassembled WGS sequence"/>
</dbReference>
<organism evidence="1 2">
    <name type="scientific">Paenibacillus catalpae</name>
    <dbReference type="NCBI Taxonomy" id="1045775"/>
    <lineage>
        <taxon>Bacteria</taxon>
        <taxon>Bacillati</taxon>
        <taxon>Bacillota</taxon>
        <taxon>Bacilli</taxon>
        <taxon>Bacillales</taxon>
        <taxon>Paenibacillaceae</taxon>
        <taxon>Paenibacillus</taxon>
    </lineage>
</organism>
<evidence type="ECO:0000313" key="2">
    <source>
        <dbReference type="Proteomes" id="UP000198855"/>
    </source>
</evidence>
<accession>A0A1I1T6E4</accession>
<name>A0A1I1T6E4_9BACL</name>
<sequence>MLRGLTRAGIGAIDSDERFIELTAAGGFQAVDIDAN</sequence>
<protein>
    <submittedName>
        <fullName evidence="1">Uncharacterized protein</fullName>
    </submittedName>
</protein>
<dbReference type="AlphaFoldDB" id="A0A1I1T6E4"/>
<dbReference type="EMBL" id="FOMT01000001">
    <property type="protein sequence ID" value="SFD51863.1"/>
    <property type="molecule type" value="Genomic_DNA"/>
</dbReference>
<keyword evidence="2" id="KW-1185">Reference proteome</keyword>
<evidence type="ECO:0000313" key="1">
    <source>
        <dbReference type="EMBL" id="SFD51863.1"/>
    </source>
</evidence>
<reference evidence="2" key="1">
    <citation type="submission" date="2016-10" db="EMBL/GenBank/DDBJ databases">
        <authorList>
            <person name="Varghese N."/>
            <person name="Submissions S."/>
        </authorList>
    </citation>
    <scope>NUCLEOTIDE SEQUENCE [LARGE SCALE GENOMIC DNA]</scope>
    <source>
        <strain evidence="2">CGMCC 1.10784</strain>
    </source>
</reference>